<reference evidence="2" key="1">
    <citation type="submission" date="2025-08" db="UniProtKB">
        <authorList>
            <consortium name="RefSeq"/>
        </authorList>
    </citation>
    <scope>IDENTIFICATION</scope>
    <source>
        <tissue evidence="2">Whole insect</tissue>
    </source>
</reference>
<proteinExistence type="predicted"/>
<dbReference type="GO" id="GO:0046983">
    <property type="term" value="F:protein dimerization activity"/>
    <property type="evidence" value="ECO:0007669"/>
    <property type="project" value="InterPro"/>
</dbReference>
<accession>A0A6P7FCL7</accession>
<dbReference type="AlphaFoldDB" id="A0A6P7FCL7"/>
<dbReference type="Pfam" id="PF05699">
    <property type="entry name" value="Dimer_Tnp_hAT"/>
    <property type="match status" value="1"/>
</dbReference>
<dbReference type="PANTHER" id="PTHR37162">
    <property type="entry name" value="HAT FAMILY DIMERISATION DOMAINCONTAINING PROTEIN-RELATED"/>
    <property type="match status" value="1"/>
</dbReference>
<dbReference type="OrthoDB" id="6763389at2759"/>
<name>A0A6P7FCL7_DIAVI</name>
<dbReference type="SUPFAM" id="SSF53098">
    <property type="entry name" value="Ribonuclease H-like"/>
    <property type="match status" value="1"/>
</dbReference>
<dbReference type="InterPro" id="IPR012337">
    <property type="entry name" value="RNaseH-like_sf"/>
</dbReference>
<evidence type="ECO:0000259" key="1">
    <source>
        <dbReference type="Pfam" id="PF05699"/>
    </source>
</evidence>
<dbReference type="KEGG" id="dvv:114328932"/>
<gene>
    <name evidence="2" type="primary">LOC114328932</name>
</gene>
<dbReference type="InterPro" id="IPR008906">
    <property type="entry name" value="HATC_C_dom"/>
</dbReference>
<protein>
    <submittedName>
        <fullName evidence="2">Uncharacterized protein LOC114328932</fullName>
    </submittedName>
</protein>
<sequence length="404" mass="47084">MVGKHNLFVSRLKADIRHVYIIKCICHSFHICASYACLKLPRGIENLARDIYSYFSNSPKRVEILKDFQHFSNVKVHKILHPAQTRWLSIKSVVSRILEQYSPLILFFTDASFNDRTLASENILIKLKDQFTKIYLQFLEFSLPFFNNINRQMQSEKPELQQLYKCVSAVLGPCKFGKATPISTLCNFTRTFNWAKVQISLEELNESDKLIFRKRCLEFFVEAAKQISQRFDFNDPVLINLNLISVNNILLLQKKNRSIIPLVRHFPNLVAENQLQVLDNEWRLLRNTDLESDQNVNIEEFWSNIENMQYGDGTPMFPVLSRFVFNLLVLPHSSANVERVFSDINLMKTDDRNKVSTTSIVGHLHTKNFLKTRKSSCHTVNFPKEILNLHNSDMYKTITTQIDS</sequence>
<dbReference type="InParanoid" id="A0A6P7FCL7"/>
<feature type="domain" description="HAT C-terminal dimerisation" evidence="1">
    <location>
        <begin position="289"/>
        <end position="354"/>
    </location>
</feature>
<organism evidence="2">
    <name type="scientific">Diabrotica virgifera virgifera</name>
    <name type="common">western corn rootworm</name>
    <dbReference type="NCBI Taxonomy" id="50390"/>
    <lineage>
        <taxon>Eukaryota</taxon>
        <taxon>Metazoa</taxon>
        <taxon>Ecdysozoa</taxon>
        <taxon>Arthropoda</taxon>
        <taxon>Hexapoda</taxon>
        <taxon>Insecta</taxon>
        <taxon>Pterygota</taxon>
        <taxon>Neoptera</taxon>
        <taxon>Endopterygota</taxon>
        <taxon>Coleoptera</taxon>
        <taxon>Polyphaga</taxon>
        <taxon>Cucujiformia</taxon>
        <taxon>Chrysomeloidea</taxon>
        <taxon>Chrysomelidae</taxon>
        <taxon>Galerucinae</taxon>
        <taxon>Diabroticina</taxon>
        <taxon>Diabroticites</taxon>
        <taxon>Diabrotica</taxon>
    </lineage>
</organism>
<dbReference type="PANTHER" id="PTHR37162:SF1">
    <property type="entry name" value="BED-TYPE DOMAIN-CONTAINING PROTEIN"/>
    <property type="match status" value="1"/>
</dbReference>
<evidence type="ECO:0000313" key="2">
    <source>
        <dbReference type="RefSeq" id="XP_028133719.1"/>
    </source>
</evidence>
<dbReference type="RefSeq" id="XP_028133719.1">
    <property type="nucleotide sequence ID" value="XM_028277918.1"/>
</dbReference>